<evidence type="ECO:0000256" key="1">
    <source>
        <dbReference type="SAM" id="MobiDB-lite"/>
    </source>
</evidence>
<protein>
    <submittedName>
        <fullName evidence="2">Uncharacterized protein</fullName>
    </submittedName>
</protein>
<reference evidence="2 3" key="1">
    <citation type="submission" date="2024-01" db="EMBL/GenBank/DDBJ databases">
        <authorList>
            <consortium name="Genoscope - CEA"/>
            <person name="William W."/>
        </authorList>
    </citation>
    <scope>NUCLEOTIDE SEQUENCE [LARGE SCALE GENOMIC DNA]</scope>
    <source>
        <strain evidence="2 3">29B2s-10</strain>
    </source>
</reference>
<organism evidence="2 3">
    <name type="scientific">[Candida] anglica</name>
    <dbReference type="NCBI Taxonomy" id="148631"/>
    <lineage>
        <taxon>Eukaryota</taxon>
        <taxon>Fungi</taxon>
        <taxon>Dikarya</taxon>
        <taxon>Ascomycota</taxon>
        <taxon>Saccharomycotina</taxon>
        <taxon>Pichiomycetes</taxon>
        <taxon>Debaryomycetaceae</taxon>
        <taxon>Kurtzmaniella</taxon>
    </lineage>
</organism>
<dbReference type="EMBL" id="OZ004259">
    <property type="protein sequence ID" value="CAK7917892.1"/>
    <property type="molecule type" value="Genomic_DNA"/>
</dbReference>
<gene>
    <name evidence="2" type="ORF">CAAN4_G10726</name>
</gene>
<feature type="compositionally biased region" description="Basic and acidic residues" evidence="1">
    <location>
        <begin position="128"/>
        <end position="139"/>
    </location>
</feature>
<accession>A0ABP0EHT3</accession>
<evidence type="ECO:0000313" key="3">
    <source>
        <dbReference type="Proteomes" id="UP001497600"/>
    </source>
</evidence>
<sequence length="148" mass="16800">MFTSRSIRTVARASRNYSSAAGPAKETEINVPKIFGIAALAGVSIYIYRNTNSDDPAIKTTYFKQFEQRRANNRDNIRLDIDEKAHGRSYIFSPGTQRSTYKDFKPNLNYNLIPRHSPWGPQFGQGIKTDKLGPRKERPVMFAPAKTD</sequence>
<keyword evidence="3" id="KW-1185">Reference proteome</keyword>
<evidence type="ECO:0000313" key="2">
    <source>
        <dbReference type="EMBL" id="CAK7917892.1"/>
    </source>
</evidence>
<name>A0ABP0EHT3_9ASCO</name>
<feature type="region of interest" description="Disordered" evidence="1">
    <location>
        <begin position="121"/>
        <end position="148"/>
    </location>
</feature>
<dbReference type="Proteomes" id="UP001497600">
    <property type="component" value="Chromosome G"/>
</dbReference>
<proteinExistence type="predicted"/>